<keyword evidence="8" id="KW-1185">Reference proteome</keyword>
<feature type="domain" description="HipA N-terminal subdomain 1" evidence="5">
    <location>
        <begin position="15"/>
        <end position="95"/>
    </location>
</feature>
<dbReference type="NCBIfam" id="TIGR03071">
    <property type="entry name" value="couple_hipA"/>
    <property type="match status" value="1"/>
</dbReference>
<accession>A0A1C3K5N4</accession>
<dbReference type="PANTHER" id="PTHR37419:SF1">
    <property type="entry name" value="SERINE_THREONINE-PROTEIN KINASE TOXIN HIPA"/>
    <property type="match status" value="1"/>
</dbReference>
<proteinExistence type="inferred from homology"/>
<dbReference type="AlphaFoldDB" id="A0A1C3K5N4"/>
<evidence type="ECO:0000256" key="2">
    <source>
        <dbReference type="ARBA" id="ARBA00022679"/>
    </source>
</evidence>
<gene>
    <name evidence="6" type="ORF">ODI_00931</name>
    <name evidence="7" type="ORF">ODI_R4154</name>
</gene>
<evidence type="ECO:0000256" key="1">
    <source>
        <dbReference type="ARBA" id="ARBA00010164"/>
    </source>
</evidence>
<organism evidence="6 8">
    <name type="scientific">Orrella dioscoreae</name>
    <dbReference type="NCBI Taxonomy" id="1851544"/>
    <lineage>
        <taxon>Bacteria</taxon>
        <taxon>Pseudomonadati</taxon>
        <taxon>Pseudomonadota</taxon>
        <taxon>Betaproteobacteria</taxon>
        <taxon>Burkholderiales</taxon>
        <taxon>Alcaligenaceae</taxon>
        <taxon>Orrella</taxon>
    </lineage>
</organism>
<dbReference type="InterPro" id="IPR017508">
    <property type="entry name" value="HipA_N1"/>
</dbReference>
<dbReference type="Pfam" id="PF13657">
    <property type="entry name" value="Couple_hipA"/>
    <property type="match status" value="1"/>
</dbReference>
<dbReference type="STRING" id="1851544.ODI_00931"/>
<evidence type="ECO:0000313" key="7">
    <source>
        <dbReference type="EMBL" id="SOE52405.1"/>
    </source>
</evidence>
<protein>
    <submittedName>
        <fullName evidence="6">HipA protein</fullName>
    </submittedName>
</protein>
<dbReference type="InterPro" id="IPR052028">
    <property type="entry name" value="HipA_Ser/Thr_kinase"/>
</dbReference>
<reference evidence="7 8" key="2">
    <citation type="submission" date="2017-08" db="EMBL/GenBank/DDBJ databases">
        <authorList>
            <person name="de Groot N.N."/>
        </authorList>
    </citation>
    <scope>NUCLEOTIDE SEQUENCE [LARGE SCALE GENOMIC DNA]</scope>
    <source>
        <strain evidence="7">Orrdi1</strain>
    </source>
</reference>
<dbReference type="GO" id="GO:0005829">
    <property type="term" value="C:cytosol"/>
    <property type="evidence" value="ECO:0007669"/>
    <property type="project" value="TreeGrafter"/>
</dbReference>
<dbReference type="Proteomes" id="UP000078558">
    <property type="component" value="Chromosome I"/>
</dbReference>
<reference evidence="6 8" key="1">
    <citation type="submission" date="2016-06" db="EMBL/GenBank/DDBJ databases">
        <authorList>
            <person name="Kjaerup R.B."/>
            <person name="Dalgaard T.S."/>
            <person name="Juul-Madsen H.R."/>
        </authorList>
    </citation>
    <scope>NUCLEOTIDE SEQUENCE [LARGE SCALE GENOMIC DNA]</scope>
    <source>
        <strain evidence="6">Orrdi1</strain>
    </source>
</reference>
<dbReference type="EMBL" id="FLRC01000044">
    <property type="protein sequence ID" value="SBT26806.1"/>
    <property type="molecule type" value="Genomic_DNA"/>
</dbReference>
<sequence length="430" mass="47568">MQVGRWVVAPHKPDAFFYDRNWAESPAGRPLSLSLPIPFDDTPIQGDVVRHFFDNLLPDSDVIRERLQARFRTDSAGTFDLLQAIGRECVGAVQLLPAGEVPSSIHDIQAKPLSEQEVAQLLRGTAGGGGILGQRDDDDFRISIAGAQEKTALLWHDGQWCKPLGATPTTHIFKLPLGLVGNRRADMRTSVENEWLCATLLSAFGLSMAECQIARFEDQKALVVTRFDRKRAAAGHWLRLPQEDFCQVTGLPSSRKYEAEGGPGVLKIGSILQQSETPEHDLHQLMQAQLLFWMLAATDGHAKNFSIFLLPGGRYRLTPLYDVLSAWPVAGKGPNLIDPHKLKLAMALHGKNVHYRLKDIQRRHFGETARRCGLGGDRETVIDATVARVRPVLDEVAGRLPKDFPEDLFSTISQGMLASAEKLARTPRGD</sequence>
<dbReference type="InterPro" id="IPR012893">
    <property type="entry name" value="HipA-like_C"/>
</dbReference>
<dbReference type="PANTHER" id="PTHR37419">
    <property type="entry name" value="SERINE/THREONINE-PROTEIN KINASE TOXIN HIPA"/>
    <property type="match status" value="1"/>
</dbReference>
<dbReference type="CDD" id="cd17808">
    <property type="entry name" value="HipA_Ec_like"/>
    <property type="match status" value="1"/>
</dbReference>
<evidence type="ECO:0000313" key="6">
    <source>
        <dbReference type="EMBL" id="SBT26806.1"/>
    </source>
</evidence>
<dbReference type="EMBL" id="LT907988">
    <property type="protein sequence ID" value="SOE52405.1"/>
    <property type="molecule type" value="Genomic_DNA"/>
</dbReference>
<dbReference type="GO" id="GO:0004674">
    <property type="term" value="F:protein serine/threonine kinase activity"/>
    <property type="evidence" value="ECO:0007669"/>
    <property type="project" value="TreeGrafter"/>
</dbReference>
<dbReference type="Pfam" id="PF07804">
    <property type="entry name" value="HipA_C"/>
    <property type="match status" value="1"/>
</dbReference>
<keyword evidence="3" id="KW-0418">Kinase</keyword>
<keyword evidence="2" id="KW-0808">Transferase</keyword>
<name>A0A1C3K5N4_9BURK</name>
<feature type="domain" description="HipA-like C-terminal" evidence="4">
    <location>
        <begin position="142"/>
        <end position="389"/>
    </location>
</feature>
<evidence type="ECO:0000259" key="5">
    <source>
        <dbReference type="Pfam" id="PF13657"/>
    </source>
</evidence>
<evidence type="ECO:0000313" key="8">
    <source>
        <dbReference type="Proteomes" id="UP000078558"/>
    </source>
</evidence>
<comment type="similarity">
    <text evidence="1">Belongs to the HipA Ser/Thr kinase family.</text>
</comment>
<dbReference type="KEGG" id="odi:ODI_R4154"/>
<evidence type="ECO:0000256" key="3">
    <source>
        <dbReference type="ARBA" id="ARBA00022777"/>
    </source>
</evidence>
<evidence type="ECO:0000259" key="4">
    <source>
        <dbReference type="Pfam" id="PF07804"/>
    </source>
</evidence>